<dbReference type="Pfam" id="PF14661">
    <property type="entry name" value="HAUS6_N"/>
    <property type="match status" value="1"/>
</dbReference>
<dbReference type="Proteomes" id="UP000186601">
    <property type="component" value="Unassembled WGS sequence"/>
</dbReference>
<proteinExistence type="predicted"/>
<feature type="region of interest" description="Disordered" evidence="1">
    <location>
        <begin position="617"/>
        <end position="667"/>
    </location>
</feature>
<accession>A0A2R6NE99</accession>
<dbReference type="EMBL" id="MLYV02001335">
    <property type="protein sequence ID" value="PSR70707.1"/>
    <property type="molecule type" value="Genomic_DNA"/>
</dbReference>
<sequence length="690" mass="76341">MSFTDLPTPLLLLIHLHLLGFPSKKGTKYDEHLFNPNEHGIGERTKTLEEIAHFLVSKIKRNSGQIVKKILPTYPCTQPADTLAFRTALTKYLESLKHDALHSKSANKDSEESAWWWKDIIIRKSLLEECAGDRFTRLLLALSTHALWSYTSTDATAQLQEDISKYANEYVIALSTFQSARISWEISASRLNQRQNNLDLLNLRLADPTQKIQSKYDTISTERLLALRDSKIQDLLKAFWRGEEGKRSLYALFEIIGLVPVNTHDGNHNTVYSAEVRSVNTAAVAIIPPSPLPIAAAHHPKQLHNLAKSVLPISPHPSQSPVDSSEHNQPIPKVVMPECLAEETQNQQRLHHALLRSKRLRDELLERLMTLKTSNLNSTTVQARDSAAPLKLNLWMGASSTSLRLNFHTASTISLLTQYGLPPLPTNVQSRVDTIRASLKATWPAIFKPTATNIVPHSKIPQYSNHAGSSTNHSTQRTIPTQSKSTKETKVLGAPKGSSFLARGRARRSSAFALPIPSESDEEIDNIVNTILTTSTSTSSDSDYISSRELPLRPLATNPPQETPRREGKGKVTQGTPVRQISRFARNVPVGVPGVGTPLSTARKPRRTFDMDGREREMMGVPGLPSSRKSLARALGDEGATSEDSEWEEGEEGEGGREESMTLGDYLVSADITHGGIKDEQLFSESECGA</sequence>
<evidence type="ECO:0000256" key="2">
    <source>
        <dbReference type="SAM" id="SignalP"/>
    </source>
</evidence>
<evidence type="ECO:0000256" key="1">
    <source>
        <dbReference type="SAM" id="MobiDB-lite"/>
    </source>
</evidence>
<dbReference type="AlphaFoldDB" id="A0A2R6NE99"/>
<evidence type="ECO:0000313" key="4">
    <source>
        <dbReference type="EMBL" id="PSR70707.1"/>
    </source>
</evidence>
<gene>
    <name evidence="4" type="ORF">PHLCEN_2v13437</name>
</gene>
<feature type="region of interest" description="Disordered" evidence="1">
    <location>
        <begin position="535"/>
        <end position="575"/>
    </location>
</feature>
<keyword evidence="2" id="KW-0732">Signal</keyword>
<evidence type="ECO:0000313" key="5">
    <source>
        <dbReference type="Proteomes" id="UP000186601"/>
    </source>
</evidence>
<feature type="compositionally biased region" description="Polar residues" evidence="1">
    <location>
        <begin position="463"/>
        <end position="484"/>
    </location>
</feature>
<keyword evidence="5" id="KW-1185">Reference proteome</keyword>
<evidence type="ECO:0000259" key="3">
    <source>
        <dbReference type="Pfam" id="PF14661"/>
    </source>
</evidence>
<name>A0A2R6NE99_9APHY</name>
<feature type="chain" id="PRO_5015350393" description="HAUS augmin-like complex subunit 6 N-terminal domain-containing protein" evidence="2">
    <location>
        <begin position="27"/>
        <end position="690"/>
    </location>
</feature>
<feature type="region of interest" description="Disordered" evidence="1">
    <location>
        <begin position="463"/>
        <end position="491"/>
    </location>
</feature>
<organism evidence="4 5">
    <name type="scientific">Hermanssonia centrifuga</name>
    <dbReference type="NCBI Taxonomy" id="98765"/>
    <lineage>
        <taxon>Eukaryota</taxon>
        <taxon>Fungi</taxon>
        <taxon>Dikarya</taxon>
        <taxon>Basidiomycota</taxon>
        <taxon>Agaricomycotina</taxon>
        <taxon>Agaricomycetes</taxon>
        <taxon>Polyporales</taxon>
        <taxon>Meruliaceae</taxon>
        <taxon>Hermanssonia</taxon>
    </lineage>
</organism>
<reference evidence="4 5" key="1">
    <citation type="submission" date="2018-02" db="EMBL/GenBank/DDBJ databases">
        <title>Genome sequence of the basidiomycete white-rot fungus Phlebia centrifuga.</title>
        <authorList>
            <person name="Granchi Z."/>
            <person name="Peng M."/>
            <person name="de Vries R.P."/>
            <person name="Hilden K."/>
            <person name="Makela M.R."/>
            <person name="Grigoriev I."/>
            <person name="Riley R."/>
        </authorList>
    </citation>
    <scope>NUCLEOTIDE SEQUENCE [LARGE SCALE GENOMIC DNA]</scope>
    <source>
        <strain evidence="4 5">FBCC195</strain>
    </source>
</reference>
<feature type="compositionally biased region" description="Acidic residues" evidence="1">
    <location>
        <begin position="640"/>
        <end position="653"/>
    </location>
</feature>
<dbReference type="OrthoDB" id="5575722at2759"/>
<feature type="compositionally biased region" description="Low complexity" evidence="1">
    <location>
        <begin position="535"/>
        <end position="547"/>
    </location>
</feature>
<protein>
    <recommendedName>
        <fullName evidence="3">HAUS augmin-like complex subunit 6 N-terminal domain-containing protein</fullName>
    </recommendedName>
</protein>
<dbReference type="InterPro" id="IPR028163">
    <property type="entry name" value="HAUS_6_N"/>
</dbReference>
<feature type="domain" description="HAUS augmin-like complex subunit 6 N-terminal" evidence="3">
    <location>
        <begin position="14"/>
        <end position="242"/>
    </location>
</feature>
<feature type="signal peptide" evidence="2">
    <location>
        <begin position="1"/>
        <end position="26"/>
    </location>
</feature>
<comment type="caution">
    <text evidence="4">The sequence shown here is derived from an EMBL/GenBank/DDBJ whole genome shotgun (WGS) entry which is preliminary data.</text>
</comment>